<reference evidence="6 7" key="1">
    <citation type="journal article" date="2015" name="Stand. Genomic Sci.">
        <title>High quality draft genome sequence of the moderately halophilic bacterium Pontibacillus yanchengensis Y32(T) and comparison among Pontibacillus genomes.</title>
        <authorList>
            <person name="Huang J."/>
            <person name="Qiao Z.X."/>
            <person name="Tang J.W."/>
            <person name="Wang G."/>
        </authorList>
    </citation>
    <scope>NUCLEOTIDE SEQUENCE [LARGE SCALE GENOMIC DNA]</scope>
    <source>
        <strain evidence="6 7">Y32</strain>
    </source>
</reference>
<feature type="domain" description="HTH lysR-type" evidence="5">
    <location>
        <begin position="1"/>
        <end position="57"/>
    </location>
</feature>
<keyword evidence="4" id="KW-0804">Transcription</keyword>
<comment type="caution">
    <text evidence="6">The sequence shown here is derived from an EMBL/GenBank/DDBJ whole genome shotgun (WGS) entry which is preliminary data.</text>
</comment>
<accession>A0A0A2TWZ2</accession>
<evidence type="ECO:0000259" key="5">
    <source>
        <dbReference type="PROSITE" id="PS50931"/>
    </source>
</evidence>
<dbReference type="InterPro" id="IPR036390">
    <property type="entry name" value="WH_DNA-bd_sf"/>
</dbReference>
<keyword evidence="7" id="KW-1185">Reference proteome</keyword>
<dbReference type="InterPro" id="IPR036388">
    <property type="entry name" value="WH-like_DNA-bd_sf"/>
</dbReference>
<dbReference type="InterPro" id="IPR000847">
    <property type="entry name" value="LysR_HTH_N"/>
</dbReference>
<dbReference type="PANTHER" id="PTHR30126">
    <property type="entry name" value="HTH-TYPE TRANSCRIPTIONAL REGULATOR"/>
    <property type="match status" value="1"/>
</dbReference>
<protein>
    <submittedName>
        <fullName evidence="6">Transcriptional regulator</fullName>
    </submittedName>
</protein>
<dbReference type="PANTHER" id="PTHR30126:SF39">
    <property type="entry name" value="HTH-TYPE TRANSCRIPTIONAL REGULATOR CYSL"/>
    <property type="match status" value="1"/>
</dbReference>
<dbReference type="Pfam" id="PF03466">
    <property type="entry name" value="LysR_substrate"/>
    <property type="match status" value="1"/>
</dbReference>
<dbReference type="Gene3D" id="1.10.10.10">
    <property type="entry name" value="Winged helix-like DNA-binding domain superfamily/Winged helix DNA-binding domain"/>
    <property type="match status" value="1"/>
</dbReference>
<gene>
    <name evidence="6" type="ORF">N782_01145</name>
</gene>
<comment type="similarity">
    <text evidence="1">Belongs to the LysR transcriptional regulatory family.</text>
</comment>
<dbReference type="AlphaFoldDB" id="A0A0A2TWZ2"/>
<evidence type="ECO:0000313" key="6">
    <source>
        <dbReference type="EMBL" id="KGP73770.1"/>
    </source>
</evidence>
<dbReference type="Gene3D" id="3.40.190.10">
    <property type="entry name" value="Periplasmic binding protein-like II"/>
    <property type="match status" value="2"/>
</dbReference>
<dbReference type="PROSITE" id="PS50931">
    <property type="entry name" value="HTH_LYSR"/>
    <property type="match status" value="1"/>
</dbReference>
<dbReference type="eggNOG" id="COG0583">
    <property type="taxonomic scope" value="Bacteria"/>
</dbReference>
<evidence type="ECO:0000256" key="1">
    <source>
        <dbReference type="ARBA" id="ARBA00009437"/>
    </source>
</evidence>
<dbReference type="FunFam" id="1.10.10.10:FF:000001">
    <property type="entry name" value="LysR family transcriptional regulator"/>
    <property type="match status" value="1"/>
</dbReference>
<dbReference type="PRINTS" id="PR00039">
    <property type="entry name" value="HTHLYSR"/>
</dbReference>
<dbReference type="SUPFAM" id="SSF53850">
    <property type="entry name" value="Periplasmic binding protein-like II"/>
    <property type="match status" value="1"/>
</dbReference>
<evidence type="ECO:0000313" key="7">
    <source>
        <dbReference type="Proteomes" id="UP000030147"/>
    </source>
</evidence>
<dbReference type="Proteomes" id="UP000030147">
    <property type="component" value="Unassembled WGS sequence"/>
</dbReference>
<keyword evidence="3" id="KW-0238">DNA-binding</keyword>
<keyword evidence="2" id="KW-0805">Transcription regulation</keyword>
<dbReference type="RefSeq" id="WP_036816733.1">
    <property type="nucleotide sequence ID" value="NZ_AVBF01000008.1"/>
</dbReference>
<sequence>MNQSYRVFVEVVERQHFSRAAEALFMTQPAVSQYIKALESEIGTQLIDRSHKKVRLTTAGKIVYEHAKEMIGHYETMHHLVHELFHEPTGTLAIGASYTFGEYVLPRVMAPLRERYPDIQPTITISNTKEIAEQVEKMELDIGIVEGDVDRELLQVEHFAEDYMRIVASSNHPFTEKLPVTTSDLENEMWITRELGSGTREATERMFTTLGIDPTHRMEFGSTQVIKESVEAGLGLSLVSLWAIRKELSMNTLFIVDVPEGFVKRSFSILLRKKPMQTKNTLVFKELLHDMMKE</sequence>
<organism evidence="6 7">
    <name type="scientific">Pontibacillus yanchengensis Y32</name>
    <dbReference type="NCBI Taxonomy" id="1385514"/>
    <lineage>
        <taxon>Bacteria</taxon>
        <taxon>Bacillati</taxon>
        <taxon>Bacillota</taxon>
        <taxon>Bacilli</taxon>
        <taxon>Bacillales</taxon>
        <taxon>Bacillaceae</taxon>
        <taxon>Pontibacillus</taxon>
    </lineage>
</organism>
<evidence type="ECO:0000256" key="3">
    <source>
        <dbReference type="ARBA" id="ARBA00023125"/>
    </source>
</evidence>
<evidence type="ECO:0000256" key="2">
    <source>
        <dbReference type="ARBA" id="ARBA00023015"/>
    </source>
</evidence>
<evidence type="ECO:0000256" key="4">
    <source>
        <dbReference type="ARBA" id="ARBA00023163"/>
    </source>
</evidence>
<dbReference type="EMBL" id="AVBF01000008">
    <property type="protein sequence ID" value="KGP73770.1"/>
    <property type="molecule type" value="Genomic_DNA"/>
</dbReference>
<dbReference type="STRING" id="1385514.N782_01145"/>
<dbReference type="CDD" id="cd08420">
    <property type="entry name" value="PBP2_CysL_like"/>
    <property type="match status" value="1"/>
</dbReference>
<dbReference type="SUPFAM" id="SSF46785">
    <property type="entry name" value="Winged helix' DNA-binding domain"/>
    <property type="match status" value="1"/>
</dbReference>
<dbReference type="Pfam" id="PF00126">
    <property type="entry name" value="HTH_1"/>
    <property type="match status" value="1"/>
</dbReference>
<dbReference type="OrthoDB" id="9785745at2"/>
<dbReference type="InterPro" id="IPR005119">
    <property type="entry name" value="LysR_subst-bd"/>
</dbReference>
<proteinExistence type="inferred from homology"/>
<dbReference type="GO" id="GO:0000976">
    <property type="term" value="F:transcription cis-regulatory region binding"/>
    <property type="evidence" value="ECO:0007669"/>
    <property type="project" value="TreeGrafter"/>
</dbReference>
<dbReference type="GO" id="GO:0003700">
    <property type="term" value="F:DNA-binding transcription factor activity"/>
    <property type="evidence" value="ECO:0007669"/>
    <property type="project" value="InterPro"/>
</dbReference>
<name>A0A0A2TWZ2_9BACI</name>